<dbReference type="Proteomes" id="UP001165064">
    <property type="component" value="Unassembled WGS sequence"/>
</dbReference>
<reference evidence="1" key="1">
    <citation type="submission" date="2023-04" db="EMBL/GenBank/DDBJ databases">
        <title>Ambrosiozyma monospora NBRC 10751.</title>
        <authorList>
            <person name="Ichikawa N."/>
            <person name="Sato H."/>
            <person name="Tonouchi N."/>
        </authorList>
    </citation>
    <scope>NUCLEOTIDE SEQUENCE</scope>
    <source>
        <strain evidence="1">NBRC 10751</strain>
    </source>
</reference>
<proteinExistence type="predicted"/>
<sequence>MSPEQCGLYDEGDHVSFVGRPFPLEEAHEHFARIKLWGYNTLRYIITWEALEHEGPDSYDDEYISYTIEMLKIIREVCGLYVFIDPHQDSWSRITGGSGAPMWTLYAAGLEPRNFSTTRASILHNCSKDPSQSFHWCHQLFFEES</sequence>
<comment type="caution">
    <text evidence="1">The sequence shown here is derived from an EMBL/GenBank/DDBJ whole genome shotgun (WGS) entry which is preliminary data.</text>
</comment>
<keyword evidence="2" id="KW-1185">Reference proteome</keyword>
<evidence type="ECO:0000313" key="2">
    <source>
        <dbReference type="Proteomes" id="UP001165064"/>
    </source>
</evidence>
<gene>
    <name evidence="1" type="ORF">Amon02_001336400</name>
</gene>
<dbReference type="EMBL" id="BSXS01017333">
    <property type="protein sequence ID" value="GMF08780.1"/>
    <property type="molecule type" value="Genomic_DNA"/>
</dbReference>
<organism evidence="1 2">
    <name type="scientific">Ambrosiozyma monospora</name>
    <name type="common">Yeast</name>
    <name type="synonym">Endomycopsis monosporus</name>
    <dbReference type="NCBI Taxonomy" id="43982"/>
    <lineage>
        <taxon>Eukaryota</taxon>
        <taxon>Fungi</taxon>
        <taxon>Dikarya</taxon>
        <taxon>Ascomycota</taxon>
        <taxon>Saccharomycotina</taxon>
        <taxon>Pichiomycetes</taxon>
        <taxon>Pichiales</taxon>
        <taxon>Pichiaceae</taxon>
        <taxon>Ambrosiozyma</taxon>
    </lineage>
</organism>
<evidence type="ECO:0000313" key="1">
    <source>
        <dbReference type="EMBL" id="GMF08780.1"/>
    </source>
</evidence>
<accession>A0ACB5UCE8</accession>
<name>A0ACB5UCE8_AMBMO</name>
<protein>
    <submittedName>
        <fullName evidence="1">Unnamed protein product</fullName>
    </submittedName>
</protein>